<evidence type="ECO:0000313" key="3">
    <source>
        <dbReference type="Proteomes" id="UP000177953"/>
    </source>
</evidence>
<name>A0A1F6MFY5_9BACT</name>
<evidence type="ECO:0000256" key="1">
    <source>
        <dbReference type="SAM" id="Phobius"/>
    </source>
</evidence>
<dbReference type="SUPFAM" id="SSF52266">
    <property type="entry name" value="SGNH hydrolase"/>
    <property type="match status" value="1"/>
</dbReference>
<reference evidence="2 3" key="1">
    <citation type="journal article" date="2016" name="Nat. Commun.">
        <title>Thousands of microbial genomes shed light on interconnected biogeochemical processes in an aquifer system.</title>
        <authorList>
            <person name="Anantharaman K."/>
            <person name="Brown C.T."/>
            <person name="Hug L.A."/>
            <person name="Sharon I."/>
            <person name="Castelle C.J."/>
            <person name="Probst A.J."/>
            <person name="Thomas B.C."/>
            <person name="Singh A."/>
            <person name="Wilkins M.J."/>
            <person name="Karaoz U."/>
            <person name="Brodie E.L."/>
            <person name="Williams K.H."/>
            <person name="Hubbard S.S."/>
            <person name="Banfield J.F."/>
        </authorList>
    </citation>
    <scope>NUCLEOTIDE SEQUENCE [LARGE SCALE GENOMIC DNA]</scope>
</reference>
<keyword evidence="1" id="KW-1133">Transmembrane helix</keyword>
<protein>
    <recommendedName>
        <fullName evidence="4">DUF1574 domain-containing protein</fullName>
    </recommendedName>
</protein>
<keyword evidence="1" id="KW-0472">Membrane</keyword>
<organism evidence="2 3">
    <name type="scientific">Candidatus Magasanikbacteria bacterium RIFCSPHIGHO2_01_FULL_47_8</name>
    <dbReference type="NCBI Taxonomy" id="1798673"/>
    <lineage>
        <taxon>Bacteria</taxon>
        <taxon>Candidatus Magasanikiibacteriota</taxon>
    </lineage>
</organism>
<comment type="caution">
    <text evidence="2">The sequence shown here is derived from an EMBL/GenBank/DDBJ whole genome shotgun (WGS) entry which is preliminary data.</text>
</comment>
<dbReference type="Proteomes" id="UP000177953">
    <property type="component" value="Unassembled WGS sequence"/>
</dbReference>
<accession>A0A1F6MFY5</accession>
<gene>
    <name evidence="2" type="ORF">A2754_02110</name>
</gene>
<proteinExistence type="predicted"/>
<sequence>MRQFLFKAGIFCAINLFLALVYLGITQSFSRERTEAHLFTIPRNQRYDAVFLGASHSRVFSATGNHSRMEKILDKKIVNLSKTAAGLMPEEAYLSYFYEQGNTTSEVVYFLDPFVLYAARWNEDAYFLEDEPIKFDFLAMALRQGLFGLRPSVVGNYLRSKFEIFWLISRRAPPATPDEEARALTNRDEEAVKKRLAVLYPEEVKASNFEKYKPALEAVIRLAQTNGTHITIVFLPTLLGDLPGTYPVKELLLELKKQQAIDFFDFSATMKEPRFYSDHDHLNTAGVEYFMRNYLKKIFSKL</sequence>
<evidence type="ECO:0008006" key="4">
    <source>
        <dbReference type="Google" id="ProtNLM"/>
    </source>
</evidence>
<dbReference type="EMBL" id="MFPU01000006">
    <property type="protein sequence ID" value="OGH70534.1"/>
    <property type="molecule type" value="Genomic_DNA"/>
</dbReference>
<evidence type="ECO:0000313" key="2">
    <source>
        <dbReference type="EMBL" id="OGH70534.1"/>
    </source>
</evidence>
<keyword evidence="1" id="KW-0812">Transmembrane</keyword>
<dbReference type="AlphaFoldDB" id="A0A1F6MFY5"/>
<feature type="transmembrane region" description="Helical" evidence="1">
    <location>
        <begin position="6"/>
        <end position="25"/>
    </location>
</feature>